<organism evidence="2 3">
    <name type="scientific">Nocardia africana</name>
    <dbReference type="NCBI Taxonomy" id="134964"/>
    <lineage>
        <taxon>Bacteria</taxon>
        <taxon>Bacillati</taxon>
        <taxon>Actinomycetota</taxon>
        <taxon>Actinomycetes</taxon>
        <taxon>Mycobacteriales</taxon>
        <taxon>Nocardiaceae</taxon>
        <taxon>Nocardia</taxon>
    </lineage>
</organism>
<dbReference type="EMBL" id="UGRU01000001">
    <property type="protein sequence ID" value="SUA44730.1"/>
    <property type="molecule type" value="Genomic_DNA"/>
</dbReference>
<dbReference type="PANTHER" id="PTHR43649">
    <property type="entry name" value="ARABINOSE-BINDING PROTEIN-RELATED"/>
    <property type="match status" value="1"/>
</dbReference>
<reference evidence="2 3" key="1">
    <citation type="submission" date="2018-06" db="EMBL/GenBank/DDBJ databases">
        <authorList>
            <consortium name="Pathogen Informatics"/>
            <person name="Doyle S."/>
        </authorList>
    </citation>
    <scope>NUCLEOTIDE SEQUENCE [LARGE SCALE GENOMIC DNA]</scope>
    <source>
        <strain evidence="2 3">NCTC13184</strain>
    </source>
</reference>
<dbReference type="InterPro" id="IPR050490">
    <property type="entry name" value="Bact_solute-bd_prot1"/>
</dbReference>
<name>A0A378WTS9_9NOCA</name>
<keyword evidence="1" id="KW-0732">Signal</keyword>
<dbReference type="RefSeq" id="WP_218021858.1">
    <property type="nucleotide sequence ID" value="NZ_JAJFOE010000001.1"/>
</dbReference>
<dbReference type="PANTHER" id="PTHR43649:SF12">
    <property type="entry name" value="DIACETYLCHITOBIOSE BINDING PROTEIN DASA"/>
    <property type="match status" value="1"/>
</dbReference>
<dbReference type="Gene3D" id="3.40.190.10">
    <property type="entry name" value="Periplasmic binding protein-like II"/>
    <property type="match status" value="2"/>
</dbReference>
<dbReference type="PROSITE" id="PS51257">
    <property type="entry name" value="PROKAR_LIPOPROTEIN"/>
    <property type="match status" value="1"/>
</dbReference>
<evidence type="ECO:0000313" key="2">
    <source>
        <dbReference type="EMBL" id="SUA44730.1"/>
    </source>
</evidence>
<dbReference type="SUPFAM" id="SSF53850">
    <property type="entry name" value="Periplasmic binding protein-like II"/>
    <property type="match status" value="1"/>
</dbReference>
<dbReference type="AlphaFoldDB" id="A0A378WTS9"/>
<accession>A0A378WTS9</accession>
<gene>
    <name evidence="2" type="ORF">NCTC13184_03250</name>
</gene>
<dbReference type="Pfam" id="PF01547">
    <property type="entry name" value="SBP_bac_1"/>
    <property type="match status" value="1"/>
</dbReference>
<feature type="chain" id="PRO_5038819021" evidence="1">
    <location>
        <begin position="18"/>
        <end position="455"/>
    </location>
</feature>
<feature type="signal peptide" evidence="1">
    <location>
        <begin position="1"/>
        <end position="17"/>
    </location>
</feature>
<evidence type="ECO:0000256" key="1">
    <source>
        <dbReference type="SAM" id="SignalP"/>
    </source>
</evidence>
<protein>
    <submittedName>
        <fullName evidence="2">Glycerol-3-phosphate transporter periplasmic binding protein</fullName>
    </submittedName>
</protein>
<proteinExistence type="predicted"/>
<sequence length="455" mass="49136">MKRTAPFLGMVFAAVLALTSCGVGDTAPKDTTTEQVPPLSPDQKVSIVFESYNYGLAGPWTDTFNALIAEFGKKFPNIKVTAQKPQGNSPNPASDTISSIQNQMVAGTPPDVAQLGFSDLDFTIHQLQAEPLDTLFGKADVQKNFDGARYPFAPKARTLDDWDGHTYGVPFVFSTPVLYYNASLFSRAGLDPAEPPTTWQQVSDYAKAITTKTGQGGVYVDCLTKTAKDWCFQSMVRSNGGRVISQDRHALTYADAPAVEATTMAQNLVNTGSMPKLDQKQGYEAFARGEIGMILETSAIQGNFVAGARNKWDLRSAPLPRFGDKPAVPTNSGAGLHILSHDPVKQRAGWELIKFLTSEESYVKIAENIGYLPLRSGMTTDPTLLGAWAAQNPLLQPNIAQLADMEPWVSMPGNNYLQIRDGMMDAVESVVFGGKDAQSTLRAAQDAGARLVPAS</sequence>
<evidence type="ECO:0000313" key="3">
    <source>
        <dbReference type="Proteomes" id="UP000255082"/>
    </source>
</evidence>
<dbReference type="InterPro" id="IPR006059">
    <property type="entry name" value="SBP"/>
</dbReference>
<dbReference type="CDD" id="cd14748">
    <property type="entry name" value="PBP2_UgpB"/>
    <property type="match status" value="1"/>
</dbReference>
<dbReference type="Proteomes" id="UP000255082">
    <property type="component" value="Unassembled WGS sequence"/>
</dbReference>